<gene>
    <name evidence="1" type="ORF">Cpir12675_004193</name>
</gene>
<evidence type="ECO:0000313" key="1">
    <source>
        <dbReference type="EMBL" id="KAL1893260.1"/>
    </source>
</evidence>
<keyword evidence="2" id="KW-1185">Reference proteome</keyword>
<evidence type="ECO:0000313" key="2">
    <source>
        <dbReference type="Proteomes" id="UP001583280"/>
    </source>
</evidence>
<comment type="caution">
    <text evidence="1">The sequence shown here is derived from an EMBL/GenBank/DDBJ whole genome shotgun (WGS) entry which is preliminary data.</text>
</comment>
<dbReference type="PANTHER" id="PTHR33266">
    <property type="entry name" value="CHROMOSOME 15, WHOLE GENOME SHOTGUN SEQUENCE"/>
    <property type="match status" value="1"/>
</dbReference>
<dbReference type="Proteomes" id="UP001583280">
    <property type="component" value="Unassembled WGS sequence"/>
</dbReference>
<reference evidence="1 2" key="1">
    <citation type="journal article" date="2024" name="IMA Fungus">
        <title>IMA Genome - F19 : A genome assembly and annotation guide to empower mycologists, including annotated draft genome sequences of Ceratocystis pirilliformis, Diaporthe australafricana, Fusarium ophioides, Paecilomyces lecythidis, and Sporothrix stenoceras.</title>
        <authorList>
            <person name="Aylward J."/>
            <person name="Wilson A.M."/>
            <person name="Visagie C.M."/>
            <person name="Spraker J."/>
            <person name="Barnes I."/>
            <person name="Buitendag C."/>
            <person name="Ceriani C."/>
            <person name="Del Mar Angel L."/>
            <person name="du Plessis D."/>
            <person name="Fuchs T."/>
            <person name="Gasser K."/>
            <person name="Kramer D."/>
            <person name="Li W."/>
            <person name="Munsamy K."/>
            <person name="Piso A."/>
            <person name="Price J.L."/>
            <person name="Sonnekus B."/>
            <person name="Thomas C."/>
            <person name="van der Nest A."/>
            <person name="van Dijk A."/>
            <person name="van Heerden A."/>
            <person name="van Vuuren N."/>
            <person name="Yilmaz N."/>
            <person name="Duong T.A."/>
            <person name="van der Merwe N.A."/>
            <person name="Wingfield M.J."/>
            <person name="Wingfield B.D."/>
        </authorList>
    </citation>
    <scope>NUCLEOTIDE SEQUENCE [LARGE SCALE GENOMIC DNA]</scope>
    <source>
        <strain evidence="1 2">CMW 12675</strain>
    </source>
</reference>
<dbReference type="EMBL" id="JAWDJO010000113">
    <property type="protein sequence ID" value="KAL1893260.1"/>
    <property type="molecule type" value="Genomic_DNA"/>
</dbReference>
<dbReference type="PANTHER" id="PTHR33266:SF1">
    <property type="entry name" value="F-BOX DOMAIN-CONTAINING PROTEIN"/>
    <property type="match status" value="1"/>
</dbReference>
<accession>A0ABR3YXZ0</accession>
<protein>
    <submittedName>
        <fullName evidence="1">Uncharacterized protein</fullName>
    </submittedName>
</protein>
<proteinExistence type="predicted"/>
<name>A0ABR3YXZ0_9PEZI</name>
<sequence>MDLEYRHWGTLRLARSVRASGVSADAFFRLQIGGGDVGKRDVITSALELVIKKPPFNSPTIEVPNPQTNWQAFDGHCKNAFTTPGPQEMTNDDANSSTQPLNLEFVICIDEARYQDFDTKTALLALLSYRIPFTISNFALAKTLVSHWMHPLIDVSDDLLGQELYWNHVSVGDMGEFIAGLILFLAFDTASLLRCPEPLPLQGFLKHLLGHPVVGDLSKVSGDSLQSNLGQMLSSGTVFFNRLHRRVTAPSATDIYNMYRACTACYLPSDRHGVDILIPVWVPPGHEREAHVGCMLVRVSNKAYDKFEDDAKTSAYTHTERRFKAIGFSNQMPVIGLMMCLRGQIHSCEVMSDSENAKNNSGIILSVRLDAEHYPMFQGLPEEPETLVKQQVLRHLQSMLSEVDTYAADKNKNARKLFLFETGCLP</sequence>
<organism evidence="1 2">
    <name type="scientific">Ceratocystis pirilliformis</name>
    <dbReference type="NCBI Taxonomy" id="259994"/>
    <lineage>
        <taxon>Eukaryota</taxon>
        <taxon>Fungi</taxon>
        <taxon>Dikarya</taxon>
        <taxon>Ascomycota</taxon>
        <taxon>Pezizomycotina</taxon>
        <taxon>Sordariomycetes</taxon>
        <taxon>Hypocreomycetidae</taxon>
        <taxon>Microascales</taxon>
        <taxon>Ceratocystidaceae</taxon>
        <taxon>Ceratocystis</taxon>
    </lineage>
</organism>